<dbReference type="SMART" id="SM00408">
    <property type="entry name" value="IGc2"/>
    <property type="match status" value="1"/>
</dbReference>
<dbReference type="InterPro" id="IPR013783">
    <property type="entry name" value="Ig-like_fold"/>
</dbReference>
<proteinExistence type="predicted"/>
<evidence type="ECO:0000256" key="3">
    <source>
        <dbReference type="ARBA" id="ARBA00023319"/>
    </source>
</evidence>
<dbReference type="SMART" id="SM00409">
    <property type="entry name" value="IG"/>
    <property type="match status" value="1"/>
</dbReference>
<name>A0AA36EYW3_OCTVU</name>
<organism evidence="7 8">
    <name type="scientific">Octopus vulgaris</name>
    <name type="common">Common octopus</name>
    <dbReference type="NCBI Taxonomy" id="6645"/>
    <lineage>
        <taxon>Eukaryota</taxon>
        <taxon>Metazoa</taxon>
        <taxon>Spiralia</taxon>
        <taxon>Lophotrochozoa</taxon>
        <taxon>Mollusca</taxon>
        <taxon>Cephalopoda</taxon>
        <taxon>Coleoidea</taxon>
        <taxon>Octopodiformes</taxon>
        <taxon>Octopoda</taxon>
        <taxon>Incirrata</taxon>
        <taxon>Octopodidae</taxon>
        <taxon>Octopus</taxon>
    </lineage>
</organism>
<dbReference type="InterPro" id="IPR007110">
    <property type="entry name" value="Ig-like_dom"/>
</dbReference>
<reference evidence="7" key="1">
    <citation type="submission" date="2023-08" db="EMBL/GenBank/DDBJ databases">
        <authorList>
            <person name="Alioto T."/>
            <person name="Alioto T."/>
            <person name="Gomez Garrido J."/>
        </authorList>
    </citation>
    <scope>NUCLEOTIDE SEQUENCE</scope>
</reference>
<feature type="domain" description="Ig-like" evidence="6">
    <location>
        <begin position="193"/>
        <end position="280"/>
    </location>
</feature>
<dbReference type="InterPro" id="IPR000742">
    <property type="entry name" value="EGF"/>
</dbReference>
<dbReference type="SUPFAM" id="SSF48726">
    <property type="entry name" value="Immunoglobulin"/>
    <property type="match status" value="1"/>
</dbReference>
<dbReference type="PROSITE" id="PS50026">
    <property type="entry name" value="EGF_3"/>
    <property type="match status" value="1"/>
</dbReference>
<keyword evidence="8" id="KW-1185">Reference proteome</keyword>
<dbReference type="SMART" id="SM00181">
    <property type="entry name" value="EGF"/>
    <property type="match status" value="3"/>
</dbReference>
<dbReference type="Pfam" id="PF13927">
    <property type="entry name" value="Ig_3"/>
    <property type="match status" value="1"/>
</dbReference>
<dbReference type="Gene3D" id="2.10.25.10">
    <property type="entry name" value="Laminin"/>
    <property type="match status" value="1"/>
</dbReference>
<dbReference type="GO" id="GO:0007156">
    <property type="term" value="P:homophilic cell adhesion via plasma membrane adhesion molecules"/>
    <property type="evidence" value="ECO:0007669"/>
    <property type="project" value="TreeGrafter"/>
</dbReference>
<keyword evidence="3" id="KW-0393">Immunoglobulin domain</keyword>
<dbReference type="Gene3D" id="2.60.40.10">
    <property type="entry name" value="Immunoglobulins"/>
    <property type="match status" value="1"/>
</dbReference>
<evidence type="ECO:0000313" key="7">
    <source>
        <dbReference type="EMBL" id="CAI9717185.1"/>
    </source>
</evidence>
<dbReference type="EMBL" id="OX597815">
    <property type="protein sequence ID" value="CAI9717185.1"/>
    <property type="molecule type" value="Genomic_DNA"/>
</dbReference>
<evidence type="ECO:0000259" key="6">
    <source>
        <dbReference type="PROSITE" id="PS50835"/>
    </source>
</evidence>
<gene>
    <name evidence="7" type="ORF">OCTVUL_1B017679</name>
</gene>
<protein>
    <submittedName>
        <fullName evidence="7">Hemicentin-1-like</fullName>
    </submittedName>
</protein>
<keyword evidence="4" id="KW-0245">EGF-like domain</keyword>
<dbReference type="PROSITE" id="PS01186">
    <property type="entry name" value="EGF_2"/>
    <property type="match status" value="1"/>
</dbReference>
<dbReference type="Proteomes" id="UP001162480">
    <property type="component" value="Chromosome 2"/>
</dbReference>
<evidence type="ECO:0000256" key="1">
    <source>
        <dbReference type="ARBA" id="ARBA00022729"/>
    </source>
</evidence>
<dbReference type="AlphaFoldDB" id="A0AA36EYW3"/>
<dbReference type="InterPro" id="IPR003599">
    <property type="entry name" value="Ig_sub"/>
</dbReference>
<feature type="disulfide bond" evidence="4">
    <location>
        <begin position="404"/>
        <end position="414"/>
    </location>
</feature>
<evidence type="ECO:0000256" key="4">
    <source>
        <dbReference type="PROSITE-ProRule" id="PRU00076"/>
    </source>
</evidence>
<dbReference type="PANTHER" id="PTHR45080">
    <property type="entry name" value="CONTACTIN 5"/>
    <property type="match status" value="1"/>
</dbReference>
<sequence length="512" mass="56994">MLEKGKMSPSFINAQSFSPWKVLHRKLNGVLPALCFLHLLYFHGTKAEVGCADDTSEGFQWHSNLAACNGYWHGHIENGSSLCSPGWRVCSWQDTRILKNLTWEEATSVSGCYAYNAAQDGGRCRQCMDNMEQDDLAGVGKDCPHQNQGLTSCISGGRIDASCCVDSHFKHACHFKLGIASGVLCCRLPARVPKIIVRPPEKMHVYSGLIFLLTCQATGIPTPTVHWYRNGKQITKNNSRFSILTSSDLMVTLARPSDTGLYSCEVTNNQGVDMASSFVTVRDYISGCADKNTEGLHNYKNIHACKGKWDGHVKRARWLCAKGWSVCNPKDSEALQKITCHKVNMAGIGRNCRRLRYTKSSCLTKGRIDVYHPRKSRGCSYTAGYTTGVLCCKRKRVKSSKRRCKHSCQNGGVCVGFNRCKCLPDYKGATCQNPICTPRCPAMSMCIKPGKCLCKPGYTGRYCKRRHGCKLPCFNGGRCKKGKCICPPTHWGTSCQHLHQHILLSYLNRTER</sequence>
<dbReference type="InterPro" id="IPR036179">
    <property type="entry name" value="Ig-like_dom_sf"/>
</dbReference>
<evidence type="ECO:0000313" key="8">
    <source>
        <dbReference type="Proteomes" id="UP001162480"/>
    </source>
</evidence>
<evidence type="ECO:0000259" key="5">
    <source>
        <dbReference type="PROSITE" id="PS50026"/>
    </source>
</evidence>
<comment type="caution">
    <text evidence="4">Lacks conserved residue(s) required for the propagation of feature annotation.</text>
</comment>
<dbReference type="GO" id="GO:0005886">
    <property type="term" value="C:plasma membrane"/>
    <property type="evidence" value="ECO:0007669"/>
    <property type="project" value="TreeGrafter"/>
</dbReference>
<dbReference type="PANTHER" id="PTHR45080:SF8">
    <property type="entry name" value="IG-LIKE DOMAIN-CONTAINING PROTEIN"/>
    <property type="match status" value="1"/>
</dbReference>
<dbReference type="FunFam" id="2.60.40.10:FF:000032">
    <property type="entry name" value="palladin isoform X1"/>
    <property type="match status" value="1"/>
</dbReference>
<keyword evidence="2 4" id="KW-1015">Disulfide bond</keyword>
<dbReference type="PROSITE" id="PS50835">
    <property type="entry name" value="IG_LIKE"/>
    <property type="match status" value="1"/>
</dbReference>
<keyword evidence="1" id="KW-0732">Signal</keyword>
<accession>A0AA36EYW3</accession>
<dbReference type="InterPro" id="IPR003598">
    <property type="entry name" value="Ig_sub2"/>
</dbReference>
<feature type="domain" description="EGF-like" evidence="5">
    <location>
        <begin position="400"/>
        <end position="432"/>
    </location>
</feature>
<dbReference type="InterPro" id="IPR050958">
    <property type="entry name" value="Cell_Adh-Cytoskel_Orgn"/>
</dbReference>
<feature type="disulfide bond" evidence="4">
    <location>
        <begin position="422"/>
        <end position="431"/>
    </location>
</feature>
<dbReference type="PROSITE" id="PS00022">
    <property type="entry name" value="EGF_1"/>
    <property type="match status" value="3"/>
</dbReference>
<evidence type="ECO:0000256" key="2">
    <source>
        <dbReference type="ARBA" id="ARBA00023157"/>
    </source>
</evidence>